<dbReference type="GO" id="GO:0006310">
    <property type="term" value="P:DNA recombination"/>
    <property type="evidence" value="ECO:0007669"/>
    <property type="project" value="UniProtKB-KW"/>
</dbReference>
<proteinExistence type="predicted"/>
<comment type="caution">
    <text evidence="3">The sequence shown here is derived from an EMBL/GenBank/DDBJ whole genome shotgun (WGS) entry which is preliminary data.</text>
</comment>
<reference evidence="3" key="2">
    <citation type="journal article" date="2019" name="IMA Fungus">
        <title>Genome sequencing and comparison of five Tilletia species to identify candidate genes for the detection of regulated species infecting wheat.</title>
        <authorList>
            <person name="Nguyen H.D.T."/>
            <person name="Sultana T."/>
            <person name="Kesanakurti P."/>
            <person name="Hambleton S."/>
        </authorList>
    </citation>
    <scope>NUCLEOTIDE SEQUENCE</scope>
    <source>
        <strain evidence="3">DAOMC 236422</strain>
    </source>
</reference>
<keyword evidence="4" id="KW-1185">Reference proteome</keyword>
<dbReference type="Proteomes" id="UP000078113">
    <property type="component" value="Unassembled WGS sequence"/>
</dbReference>
<evidence type="ECO:0000313" key="4">
    <source>
        <dbReference type="Proteomes" id="UP000078113"/>
    </source>
</evidence>
<name>A0A8X7N8T7_9BASI</name>
<dbReference type="InterPro" id="IPR011010">
    <property type="entry name" value="DNA_brk_join_enz"/>
</dbReference>
<dbReference type="PANTHER" id="PTHR34605">
    <property type="entry name" value="PHAGE_INTEGRASE DOMAIN-CONTAINING PROTEIN"/>
    <property type="match status" value="1"/>
</dbReference>
<dbReference type="Gene3D" id="1.10.443.10">
    <property type="entry name" value="Intergrase catalytic core"/>
    <property type="match status" value="1"/>
</dbReference>
<dbReference type="GO" id="GO:0015074">
    <property type="term" value="P:DNA integration"/>
    <property type="evidence" value="ECO:0007669"/>
    <property type="project" value="InterPro"/>
</dbReference>
<dbReference type="EMBL" id="LWDG02000202">
    <property type="protein sequence ID" value="KAE8267735.1"/>
    <property type="molecule type" value="Genomic_DNA"/>
</dbReference>
<dbReference type="GO" id="GO:0003677">
    <property type="term" value="F:DNA binding"/>
    <property type="evidence" value="ECO:0007669"/>
    <property type="project" value="InterPro"/>
</dbReference>
<evidence type="ECO:0000256" key="2">
    <source>
        <dbReference type="SAM" id="MobiDB-lite"/>
    </source>
</evidence>
<reference evidence="3" key="1">
    <citation type="submission" date="2016-04" db="EMBL/GenBank/DDBJ databases">
        <authorList>
            <person name="Nguyen H.D."/>
            <person name="Samba Siva P."/>
            <person name="Cullis J."/>
            <person name="Levesque C.A."/>
            <person name="Hambleton S."/>
        </authorList>
    </citation>
    <scope>NUCLEOTIDE SEQUENCE</scope>
    <source>
        <strain evidence="3">DAOMC 236422</strain>
    </source>
</reference>
<feature type="region of interest" description="Disordered" evidence="2">
    <location>
        <begin position="1"/>
        <end position="130"/>
    </location>
</feature>
<dbReference type="AlphaFoldDB" id="A0A8X7N8T7"/>
<protein>
    <recommendedName>
        <fullName evidence="5">Tyr recombinase domain-containing protein</fullName>
    </recommendedName>
</protein>
<feature type="compositionally biased region" description="Low complexity" evidence="2">
    <location>
        <begin position="73"/>
        <end position="82"/>
    </location>
</feature>
<evidence type="ECO:0008006" key="5">
    <source>
        <dbReference type="Google" id="ProtNLM"/>
    </source>
</evidence>
<evidence type="ECO:0000256" key="1">
    <source>
        <dbReference type="ARBA" id="ARBA00023172"/>
    </source>
</evidence>
<feature type="compositionally biased region" description="Low complexity" evidence="2">
    <location>
        <begin position="101"/>
        <end position="122"/>
    </location>
</feature>
<dbReference type="InterPro" id="IPR013762">
    <property type="entry name" value="Integrase-like_cat_sf"/>
</dbReference>
<keyword evidence="1" id="KW-0233">DNA recombination</keyword>
<dbReference type="InterPro" id="IPR052925">
    <property type="entry name" value="Phage_Integrase-like_Recomb"/>
</dbReference>
<accession>A0A8X7N8T7</accession>
<organism evidence="3 4">
    <name type="scientific">Tilletia walkeri</name>
    <dbReference type="NCBI Taxonomy" id="117179"/>
    <lineage>
        <taxon>Eukaryota</taxon>
        <taxon>Fungi</taxon>
        <taxon>Dikarya</taxon>
        <taxon>Basidiomycota</taxon>
        <taxon>Ustilaginomycotina</taxon>
        <taxon>Exobasidiomycetes</taxon>
        <taxon>Tilletiales</taxon>
        <taxon>Tilletiaceae</taxon>
        <taxon>Tilletia</taxon>
    </lineage>
</organism>
<evidence type="ECO:0000313" key="3">
    <source>
        <dbReference type="EMBL" id="KAE8267735.1"/>
    </source>
</evidence>
<sequence>MSGAAAPSSFRSELGAAADMNATEPTASVPSPGSWPSAGALSGSLPLTAQRQRLLLRPPSLPRRRPPSPTLLPPTSSYSPRPRLSHSASPPAPVGLVSAGPPASRSESLLRPPSLSGSSPAGHTLSPAESDVLASSMAAGSAHAVQPLSSILPARSRPETRLTRATAGLTGTVVWPSLNESNVPTAVLTAREAQLITDKKETALLLTPAIHLLVGAHGSSDLAAARAHSQLYWTSVKPKTRLKYAYGITSYLKDMAKLRAGTVKARQSALMYWHRVQRMPWALEQADSKALQRAVKVVYLPPLEKRRPVRLNDLSAMVAGCDRSKPAEVAALAAALFAFWALCRPGEVTVRSESNPEDDRARWSDWSARAPRTPDGVASCLLRLPSDKTHGSAGFDRIVAEQQHVPSLCPVTAVRLHLQSNALGPGEDATLAGAFSYRAVEGGRRELTESFFGDTVNRWLQAAGRSRVTGHCFRIGGATLFFCAGKPLADIKMRGGWESESYLVYIRDNFVRHAEMFGNVDPAGLFYD</sequence>
<dbReference type="PANTHER" id="PTHR34605:SF3">
    <property type="entry name" value="P CELL-TYPE AGGLUTINATION PROTEIN MAP4-LIKE-RELATED"/>
    <property type="match status" value="1"/>
</dbReference>
<feature type="compositionally biased region" description="Low complexity" evidence="2">
    <location>
        <begin position="45"/>
        <end position="58"/>
    </location>
</feature>
<dbReference type="SUPFAM" id="SSF56349">
    <property type="entry name" value="DNA breaking-rejoining enzymes"/>
    <property type="match status" value="1"/>
</dbReference>
<gene>
    <name evidence="3" type="ORF">A4X09_0g4610</name>
</gene>